<gene>
    <name evidence="2" type="ORF">SAMN05428963_105124</name>
</gene>
<evidence type="ECO:0000259" key="1">
    <source>
        <dbReference type="PROSITE" id="PS51186"/>
    </source>
</evidence>
<dbReference type="InterPro" id="IPR000182">
    <property type="entry name" value="GNAT_dom"/>
</dbReference>
<dbReference type="SUPFAM" id="SSF55729">
    <property type="entry name" value="Acyl-CoA N-acyltransferases (Nat)"/>
    <property type="match status" value="1"/>
</dbReference>
<dbReference type="GO" id="GO:0016747">
    <property type="term" value="F:acyltransferase activity, transferring groups other than amino-acyl groups"/>
    <property type="evidence" value="ECO:0007669"/>
    <property type="project" value="InterPro"/>
</dbReference>
<dbReference type="Gene3D" id="3.40.630.30">
    <property type="match status" value="1"/>
</dbReference>
<proteinExistence type="predicted"/>
<organism evidence="2 3">
    <name type="scientific">Consotaella salsifontis</name>
    <dbReference type="NCBI Taxonomy" id="1365950"/>
    <lineage>
        <taxon>Bacteria</taxon>
        <taxon>Pseudomonadati</taxon>
        <taxon>Pseudomonadota</taxon>
        <taxon>Alphaproteobacteria</taxon>
        <taxon>Hyphomicrobiales</taxon>
        <taxon>Aurantimonadaceae</taxon>
        <taxon>Consotaella</taxon>
    </lineage>
</organism>
<dbReference type="AlphaFoldDB" id="A0A1T4QN86"/>
<keyword evidence="2" id="KW-0808">Transferase</keyword>
<accession>A0A1T4QN86</accession>
<dbReference type="Proteomes" id="UP000190135">
    <property type="component" value="Unassembled WGS sequence"/>
</dbReference>
<keyword evidence="3" id="KW-1185">Reference proteome</keyword>
<dbReference type="PROSITE" id="PS51186">
    <property type="entry name" value="GNAT"/>
    <property type="match status" value="1"/>
</dbReference>
<feature type="domain" description="N-acetyltransferase" evidence="1">
    <location>
        <begin position="128"/>
        <end position="266"/>
    </location>
</feature>
<dbReference type="PANTHER" id="PTHR43072:SF60">
    <property type="entry name" value="L-2,4-DIAMINOBUTYRIC ACID ACETYLTRANSFERASE"/>
    <property type="match status" value="1"/>
</dbReference>
<dbReference type="InterPro" id="IPR016181">
    <property type="entry name" value="Acyl_CoA_acyltransferase"/>
</dbReference>
<evidence type="ECO:0000313" key="3">
    <source>
        <dbReference type="Proteomes" id="UP000190135"/>
    </source>
</evidence>
<dbReference type="PANTHER" id="PTHR43072">
    <property type="entry name" value="N-ACETYLTRANSFERASE"/>
    <property type="match status" value="1"/>
</dbReference>
<dbReference type="CDD" id="cd04301">
    <property type="entry name" value="NAT_SF"/>
    <property type="match status" value="1"/>
</dbReference>
<dbReference type="RefSeq" id="WP_245318950.1">
    <property type="nucleotide sequence ID" value="NZ_FUXL01000005.1"/>
</dbReference>
<protein>
    <submittedName>
        <fullName evidence="2">Acetyltransferase (GNAT) family protein</fullName>
    </submittedName>
</protein>
<reference evidence="3" key="1">
    <citation type="submission" date="2017-02" db="EMBL/GenBank/DDBJ databases">
        <authorList>
            <person name="Varghese N."/>
            <person name="Submissions S."/>
        </authorList>
    </citation>
    <scope>NUCLEOTIDE SEQUENCE [LARGE SCALE GENOMIC DNA]</scope>
    <source>
        <strain evidence="3">USBA 369</strain>
    </source>
</reference>
<evidence type="ECO:0000313" key="2">
    <source>
        <dbReference type="EMBL" id="SKA04718.1"/>
    </source>
</evidence>
<dbReference type="STRING" id="1365950.SAMN05428963_105124"/>
<sequence length="274" mass="29868">MATTEAERQSRLAFVRRLEAASLRAWPASQTEYDGTWVIRLTGSFPAKRLNSVNPLDPGDTRDFAARVERARERFAAFGRPLVFRLSPLAPPTLAEHLDQEGWDAFGESIVLSADLSQIDLSDALDGIPTRDLNRYVETSLVVHGRDPSLRPGLLAILQSIKAPAGMFIRAGFDGRPVAAALAVPDGDLAGVLDLAVSPAHRRQGIGRDLVRTTLRFALHKGASTAWLQVEADNEAGIELYRGLGFTEAYRYVYRAPAGSAQMLSGPSSEEEKE</sequence>
<dbReference type="Pfam" id="PF00583">
    <property type="entry name" value="Acetyltransf_1"/>
    <property type="match status" value="1"/>
</dbReference>
<dbReference type="EMBL" id="FUXL01000005">
    <property type="protein sequence ID" value="SKA04718.1"/>
    <property type="molecule type" value="Genomic_DNA"/>
</dbReference>
<name>A0A1T4QN86_9HYPH</name>